<protein>
    <recommendedName>
        <fullName evidence="6">Prepilin-type N-terminal cleavage/methylation domain-containing protein</fullName>
    </recommendedName>
</protein>
<proteinExistence type="predicted"/>
<evidence type="ECO:0000256" key="1">
    <source>
        <dbReference type="ARBA" id="ARBA00004241"/>
    </source>
</evidence>
<keyword evidence="3" id="KW-1133">Transmembrane helix</keyword>
<evidence type="ECO:0000313" key="5">
    <source>
        <dbReference type="Proteomes" id="UP000198935"/>
    </source>
</evidence>
<dbReference type="GO" id="GO:0009986">
    <property type="term" value="C:cell surface"/>
    <property type="evidence" value="ECO:0007669"/>
    <property type="project" value="UniProtKB-SubCell"/>
</dbReference>
<dbReference type="InterPro" id="IPR012902">
    <property type="entry name" value="N_methyl_site"/>
</dbReference>
<evidence type="ECO:0000256" key="2">
    <source>
        <dbReference type="ARBA" id="ARBA00023287"/>
    </source>
</evidence>
<gene>
    <name evidence="4" type="ORF">SAMN05421736_102247</name>
</gene>
<dbReference type="Proteomes" id="UP000198935">
    <property type="component" value="Unassembled WGS sequence"/>
</dbReference>
<keyword evidence="5" id="KW-1185">Reference proteome</keyword>
<accession>A0A1H3KSV0</accession>
<feature type="transmembrane region" description="Helical" evidence="3">
    <location>
        <begin position="6"/>
        <end position="34"/>
    </location>
</feature>
<reference evidence="5" key="1">
    <citation type="submission" date="2016-10" db="EMBL/GenBank/DDBJ databases">
        <authorList>
            <person name="Varghese N."/>
            <person name="Submissions S."/>
        </authorList>
    </citation>
    <scope>NUCLEOTIDE SEQUENCE [LARGE SCALE GENOMIC DNA]</scope>
    <source>
        <strain evidence="5">SP</strain>
    </source>
</reference>
<evidence type="ECO:0000313" key="4">
    <source>
        <dbReference type="EMBL" id="SDY55242.1"/>
    </source>
</evidence>
<dbReference type="AlphaFoldDB" id="A0A1H3KSV0"/>
<dbReference type="Pfam" id="PF07963">
    <property type="entry name" value="N_methyl"/>
    <property type="match status" value="1"/>
</dbReference>
<keyword evidence="3" id="KW-0472">Membrane</keyword>
<evidence type="ECO:0000256" key="3">
    <source>
        <dbReference type="SAM" id="Phobius"/>
    </source>
</evidence>
<keyword evidence="2" id="KW-0178">Competence</keyword>
<sequence>MLKKTAGFSFIEVMVSLVLFALTVGTILPAVVLVQKERSAIREERLAEEYLLDVYNRIYYEGEAVASHHVSKNGTEYQLTIRQEPVEGVCITWRGRNARQYERCLTK</sequence>
<comment type="subcellular location">
    <subcellularLocation>
        <location evidence="1">Cell surface</location>
    </subcellularLocation>
</comment>
<keyword evidence="3" id="KW-0812">Transmembrane</keyword>
<dbReference type="EMBL" id="FNPI01000002">
    <property type="protein sequence ID" value="SDY55242.1"/>
    <property type="molecule type" value="Genomic_DNA"/>
</dbReference>
<organism evidence="4 5">
    <name type="scientific">Evansella caseinilytica</name>
    <dbReference type="NCBI Taxonomy" id="1503961"/>
    <lineage>
        <taxon>Bacteria</taxon>
        <taxon>Bacillati</taxon>
        <taxon>Bacillota</taxon>
        <taxon>Bacilli</taxon>
        <taxon>Bacillales</taxon>
        <taxon>Bacillaceae</taxon>
        <taxon>Evansella</taxon>
    </lineage>
</organism>
<dbReference type="GO" id="GO:0030420">
    <property type="term" value="P:establishment of competence for transformation"/>
    <property type="evidence" value="ECO:0007669"/>
    <property type="project" value="UniProtKB-KW"/>
</dbReference>
<evidence type="ECO:0008006" key="6">
    <source>
        <dbReference type="Google" id="ProtNLM"/>
    </source>
</evidence>
<name>A0A1H3KSV0_9BACI</name>
<dbReference type="STRING" id="1503961.SAMN05421736_102247"/>